<organism evidence="1 2">
    <name type="scientific">Auriscalpium vulgare</name>
    <dbReference type="NCBI Taxonomy" id="40419"/>
    <lineage>
        <taxon>Eukaryota</taxon>
        <taxon>Fungi</taxon>
        <taxon>Dikarya</taxon>
        <taxon>Basidiomycota</taxon>
        <taxon>Agaricomycotina</taxon>
        <taxon>Agaricomycetes</taxon>
        <taxon>Russulales</taxon>
        <taxon>Auriscalpiaceae</taxon>
        <taxon>Auriscalpium</taxon>
    </lineage>
</organism>
<sequence length="700" mass="75461">MAGLLLLLLLRPVFFWVLFLCFPESVVVQAQATLTPAAIPLAVRSPYFSCWEPSLNGSKWSGVWSTTFAGNAILGWAGLAKVDGVAYTFLGDQIGNPSFPGAKQTNLTQTTITPTRSIFNIQAGPVELILTFLSPIEPGDWVRQSMPFSYMSVDVQSLDGNSHRVQVYSDISGEWNSGDRGQPITWTTSATSDTVFHAVTLQNQAPFVEIQNQAEWGTLYIAAKAGSAVTYKTASDEVSRPEFITQGVLDNQLDTNFRTIPGSPGNTFPVFAISLDFGNIQSSQNPAVWAFGYSRDPALQYTDLSGQTTTRSLFYKTKYPKDSDTITDFLNDFPNAQTRAAQLDSKIMGDGASISSNYSDLLALSARQAYGATELTVGQNADGSPNPSDVMMFMKNIGGTIPGRINAVETLYAAFPMFMYMDPSLGAPLLEPLLRFQNSPNYTVGFAAADVGSKYPNATASNQQHQQSVEQSGNMLIMSYAYARASGDGSLLSKYYPLFKTWADFLVNNTLFISGQQLSGDNESGNNQTNLALKGIIAVQAMSGISAALNRSADMQAYASKASNLIQQWNSFALSDDKHLLAKYGDPSSSWTLGYNLFADSWLGTNLLDSSVLAGHTQFLATLQSQGITPTQFGVPIDSTNMAASFSTWNLFSAAIATDTTVRDGLISGVHNRATMNASAGAFPVTYDSSRGSTILGTAR</sequence>
<keyword evidence="2" id="KW-1185">Reference proteome</keyword>
<reference evidence="1" key="1">
    <citation type="submission" date="2021-02" db="EMBL/GenBank/DDBJ databases">
        <authorList>
            <consortium name="DOE Joint Genome Institute"/>
            <person name="Ahrendt S."/>
            <person name="Looney B.P."/>
            <person name="Miyauchi S."/>
            <person name="Morin E."/>
            <person name="Drula E."/>
            <person name="Courty P.E."/>
            <person name="Chicoki N."/>
            <person name="Fauchery L."/>
            <person name="Kohler A."/>
            <person name="Kuo A."/>
            <person name="Labutti K."/>
            <person name="Pangilinan J."/>
            <person name="Lipzen A."/>
            <person name="Riley R."/>
            <person name="Andreopoulos W."/>
            <person name="He G."/>
            <person name="Johnson J."/>
            <person name="Barry K.W."/>
            <person name="Grigoriev I.V."/>
            <person name="Nagy L."/>
            <person name="Hibbett D."/>
            <person name="Henrissat B."/>
            <person name="Matheny P.B."/>
            <person name="Labbe J."/>
            <person name="Martin F."/>
        </authorList>
    </citation>
    <scope>NUCLEOTIDE SEQUENCE</scope>
    <source>
        <strain evidence="1">FP105234-sp</strain>
    </source>
</reference>
<evidence type="ECO:0000313" key="1">
    <source>
        <dbReference type="EMBL" id="KAI0049479.1"/>
    </source>
</evidence>
<accession>A0ACB8RYX8</accession>
<evidence type="ECO:0000313" key="2">
    <source>
        <dbReference type="Proteomes" id="UP000814033"/>
    </source>
</evidence>
<name>A0ACB8RYX8_9AGAM</name>
<dbReference type="EMBL" id="MU275872">
    <property type="protein sequence ID" value="KAI0049479.1"/>
    <property type="molecule type" value="Genomic_DNA"/>
</dbReference>
<protein>
    <submittedName>
        <fullName evidence="1">DUF1793-domain-containing protein</fullName>
    </submittedName>
</protein>
<proteinExistence type="predicted"/>
<comment type="caution">
    <text evidence="1">The sequence shown here is derived from an EMBL/GenBank/DDBJ whole genome shotgun (WGS) entry which is preliminary data.</text>
</comment>
<gene>
    <name evidence="1" type="ORF">FA95DRAFT_1489138</name>
</gene>
<reference evidence="1" key="2">
    <citation type="journal article" date="2022" name="New Phytol.">
        <title>Evolutionary transition to the ectomycorrhizal habit in the genomes of a hyperdiverse lineage of mushroom-forming fungi.</title>
        <authorList>
            <person name="Looney B."/>
            <person name="Miyauchi S."/>
            <person name="Morin E."/>
            <person name="Drula E."/>
            <person name="Courty P.E."/>
            <person name="Kohler A."/>
            <person name="Kuo A."/>
            <person name="LaButti K."/>
            <person name="Pangilinan J."/>
            <person name="Lipzen A."/>
            <person name="Riley R."/>
            <person name="Andreopoulos W."/>
            <person name="He G."/>
            <person name="Johnson J."/>
            <person name="Nolan M."/>
            <person name="Tritt A."/>
            <person name="Barry K.W."/>
            <person name="Grigoriev I.V."/>
            <person name="Nagy L.G."/>
            <person name="Hibbett D."/>
            <person name="Henrissat B."/>
            <person name="Matheny P.B."/>
            <person name="Labbe J."/>
            <person name="Martin F.M."/>
        </authorList>
    </citation>
    <scope>NUCLEOTIDE SEQUENCE</scope>
    <source>
        <strain evidence="1">FP105234-sp</strain>
    </source>
</reference>
<dbReference type="Proteomes" id="UP000814033">
    <property type="component" value="Unassembled WGS sequence"/>
</dbReference>